<evidence type="ECO:0000313" key="3">
    <source>
        <dbReference type="EMBL" id="CAL1526405.1"/>
    </source>
</evidence>
<dbReference type="Proteomes" id="UP001497497">
    <property type="component" value="Unassembled WGS sequence"/>
</dbReference>
<proteinExistence type="predicted"/>
<evidence type="ECO:0000256" key="1">
    <source>
        <dbReference type="SAM" id="MobiDB-lite"/>
    </source>
</evidence>
<protein>
    <submittedName>
        <fullName evidence="3">Uncharacterized protein</fullName>
    </submittedName>
</protein>
<evidence type="ECO:0000313" key="4">
    <source>
        <dbReference type="Proteomes" id="UP001497497"/>
    </source>
</evidence>
<dbReference type="AlphaFoldDB" id="A0AAV2GZ35"/>
<accession>A0AAV2GZ35</accession>
<feature type="region of interest" description="Disordered" evidence="1">
    <location>
        <begin position="452"/>
        <end position="487"/>
    </location>
</feature>
<feature type="compositionally biased region" description="Basic and acidic residues" evidence="1">
    <location>
        <begin position="453"/>
        <end position="478"/>
    </location>
</feature>
<keyword evidence="2" id="KW-1133">Transmembrane helix</keyword>
<reference evidence="3 4" key="1">
    <citation type="submission" date="2024-04" db="EMBL/GenBank/DDBJ databases">
        <authorList>
            <consortium name="Genoscope - CEA"/>
            <person name="William W."/>
        </authorList>
    </citation>
    <scope>NUCLEOTIDE SEQUENCE [LARGE SCALE GENOMIC DNA]</scope>
</reference>
<keyword evidence="4" id="KW-1185">Reference proteome</keyword>
<keyword evidence="2" id="KW-0472">Membrane</keyword>
<name>A0AAV2GZ35_LYMST</name>
<dbReference type="EMBL" id="CAXITT010000005">
    <property type="protein sequence ID" value="CAL1526405.1"/>
    <property type="molecule type" value="Genomic_DNA"/>
</dbReference>
<organism evidence="3 4">
    <name type="scientific">Lymnaea stagnalis</name>
    <name type="common">Great pond snail</name>
    <name type="synonym">Helix stagnalis</name>
    <dbReference type="NCBI Taxonomy" id="6523"/>
    <lineage>
        <taxon>Eukaryota</taxon>
        <taxon>Metazoa</taxon>
        <taxon>Spiralia</taxon>
        <taxon>Lophotrochozoa</taxon>
        <taxon>Mollusca</taxon>
        <taxon>Gastropoda</taxon>
        <taxon>Heterobranchia</taxon>
        <taxon>Euthyneura</taxon>
        <taxon>Panpulmonata</taxon>
        <taxon>Hygrophila</taxon>
        <taxon>Lymnaeoidea</taxon>
        <taxon>Lymnaeidae</taxon>
        <taxon>Lymnaea</taxon>
    </lineage>
</organism>
<sequence length="505" mass="55999">MEGVTHTTDRRDLEITTTPTMVTPNHTSTTLNDEITNATAGLTGLGVQTTGGYVSLVYRLDLCQKMSPPPIPPWLMETPDKLRHLVANCSSWKKYTDLCSLHIPPEYPQALADGSNSGSLVVQWIPFIIVLLIVTFIVVSVVVMYTLYRSNRMKCDIFSDYQKHENFPHNYCLPHGSLTSSVTIETQLSVCALEDDSFASMPPLHLVYEDIAQSHRTQTAPPQSAAEIILHPAALEDAEIQSHQFVSDRSIGDYYSSSHSLPIIPDKGTPQYQHQQTNGSVGSDNEDSYVLIHKRKLDTSSLAGSSHYLTVVNENKTALSKGKDTVRGMVKRCRQAGVHLVHGVFGNKANEGVGSTSGKPVTSLNKKLRRSFHSFQLQKQRPFRKSKSLEHEIISSDISATVEPDTGLGLEVGHVHSLTDSNSKTGDHEFEKSDHKVRTARRMLKIINPLQRSESKGAKRLVRKEISTRQSAGDEPHSSLKSNRSQFKGIKMTNIFKKFNKGKAS</sequence>
<feature type="transmembrane region" description="Helical" evidence="2">
    <location>
        <begin position="124"/>
        <end position="148"/>
    </location>
</feature>
<comment type="caution">
    <text evidence="3">The sequence shown here is derived from an EMBL/GenBank/DDBJ whole genome shotgun (WGS) entry which is preliminary data.</text>
</comment>
<evidence type="ECO:0000256" key="2">
    <source>
        <dbReference type="SAM" id="Phobius"/>
    </source>
</evidence>
<gene>
    <name evidence="3" type="ORF">GSLYS_00000582001</name>
</gene>
<keyword evidence="2" id="KW-0812">Transmembrane</keyword>